<reference evidence="14" key="1">
    <citation type="submission" date="2021-02" db="EMBL/GenBank/DDBJ databases">
        <title>Skermanella TT6 skin isolate.</title>
        <authorList>
            <person name="Lee K."/>
            <person name="Ganzorig M."/>
        </authorList>
    </citation>
    <scope>NUCLEOTIDE SEQUENCE</scope>
    <source>
        <strain evidence="14">TT6</strain>
    </source>
</reference>
<dbReference type="PROSITE" id="PS00595">
    <property type="entry name" value="AA_TRANSFER_CLASS_5"/>
    <property type="match status" value="1"/>
</dbReference>
<keyword evidence="10" id="KW-0411">Iron-sulfur</keyword>
<sequence>MPGTAYLDYNATAPILPAVRDAVMAALETAGNPSSVHGFGRRARRLVEDARAEVAALAGVAPARVVFTSGGTEANTSALATGAARGNGRRVLVSAIEHDSVLETVPDAERIPVTRDGTVDLAALDRMLARDGGTALVSVMLVNNETGVIQPVAEASRLAHAHGALFHCDAVQGAGRIGIDADPLGIDLLTLSAHKLGGPHGVGALVVRDGIPIIPVLRGGGQEQRRRAGTENVAGIAGFGAAARLARDAADGTDRLGRLRDGLERRIAEAAEAAGVPVLIHGRAAPRVSNTTCVSIPGIPSETQIMALDLAGVAVSAGSACSSGKVKPSHVLTAMGVDAGAASSAIRVSLGWATGPEEIDRFVDAWSALCRRRARATAGS</sequence>
<dbReference type="EMBL" id="CP067420">
    <property type="protein sequence ID" value="QQP90845.1"/>
    <property type="molecule type" value="Genomic_DNA"/>
</dbReference>
<evidence type="ECO:0000256" key="1">
    <source>
        <dbReference type="ARBA" id="ARBA00001933"/>
    </source>
</evidence>
<dbReference type="Gene3D" id="3.40.640.10">
    <property type="entry name" value="Type I PLP-dependent aspartate aminotransferase-like (Major domain)"/>
    <property type="match status" value="1"/>
</dbReference>
<proteinExistence type="inferred from homology"/>
<evidence type="ECO:0000256" key="10">
    <source>
        <dbReference type="ARBA" id="ARBA00023014"/>
    </source>
</evidence>
<evidence type="ECO:0000313" key="15">
    <source>
        <dbReference type="Proteomes" id="UP000595197"/>
    </source>
</evidence>
<comment type="function">
    <text evidence="2">Catalyzes the removal of elemental sulfur atoms from cysteine to produce alanine. Seems to participate in the biosynthesis of the nitrogenase metalloclusters by providing the inorganic sulfur required for the Fe-S core formation.</text>
</comment>
<dbReference type="InterPro" id="IPR015421">
    <property type="entry name" value="PyrdxlP-dep_Trfase_major"/>
</dbReference>
<dbReference type="Proteomes" id="UP000595197">
    <property type="component" value="Chromosome"/>
</dbReference>
<evidence type="ECO:0000256" key="8">
    <source>
        <dbReference type="ARBA" id="ARBA00022898"/>
    </source>
</evidence>
<evidence type="ECO:0000256" key="11">
    <source>
        <dbReference type="ARBA" id="ARBA00050776"/>
    </source>
</evidence>
<evidence type="ECO:0000256" key="4">
    <source>
        <dbReference type="ARBA" id="ARBA00012239"/>
    </source>
</evidence>
<evidence type="ECO:0000256" key="5">
    <source>
        <dbReference type="ARBA" id="ARBA00013558"/>
    </source>
</evidence>
<dbReference type="InterPro" id="IPR016454">
    <property type="entry name" value="Cysteine_dSase"/>
</dbReference>
<dbReference type="InterPro" id="IPR020578">
    <property type="entry name" value="Aminotrans_V_PyrdxlP_BS"/>
</dbReference>
<organism evidence="14 15">
    <name type="scientific">Skermanella cutis</name>
    <dbReference type="NCBI Taxonomy" id="2775420"/>
    <lineage>
        <taxon>Bacteria</taxon>
        <taxon>Pseudomonadati</taxon>
        <taxon>Pseudomonadota</taxon>
        <taxon>Alphaproteobacteria</taxon>
        <taxon>Rhodospirillales</taxon>
        <taxon>Azospirillaceae</taxon>
        <taxon>Skermanella</taxon>
    </lineage>
</organism>
<name>A0ABX7BAR5_9PROT</name>
<dbReference type="SUPFAM" id="SSF53383">
    <property type="entry name" value="PLP-dependent transferases"/>
    <property type="match status" value="1"/>
</dbReference>
<evidence type="ECO:0000313" key="14">
    <source>
        <dbReference type="EMBL" id="QQP90845.1"/>
    </source>
</evidence>
<dbReference type="PANTHER" id="PTHR11601">
    <property type="entry name" value="CYSTEINE DESULFURYLASE FAMILY MEMBER"/>
    <property type="match status" value="1"/>
</dbReference>
<dbReference type="PIRSF" id="PIRSF005572">
    <property type="entry name" value="NifS"/>
    <property type="match status" value="1"/>
</dbReference>
<comment type="similarity">
    <text evidence="3">Belongs to the class-V pyridoxal-phosphate-dependent aminotransferase family. NifS/IscS subfamily.</text>
</comment>
<evidence type="ECO:0000256" key="7">
    <source>
        <dbReference type="ARBA" id="ARBA00022723"/>
    </source>
</evidence>
<protein>
    <recommendedName>
        <fullName evidence="5">Cysteine desulfurase</fullName>
        <ecNumber evidence="4">2.8.1.7</ecNumber>
    </recommendedName>
</protein>
<gene>
    <name evidence="14" type="ORF">IGS68_06365</name>
</gene>
<evidence type="ECO:0000256" key="3">
    <source>
        <dbReference type="ARBA" id="ARBA00006490"/>
    </source>
</evidence>
<comment type="catalytic activity">
    <reaction evidence="11">
        <text>(sulfur carrier)-H + L-cysteine = (sulfur carrier)-SH + L-alanine</text>
        <dbReference type="Rhea" id="RHEA:43892"/>
        <dbReference type="Rhea" id="RHEA-COMP:14737"/>
        <dbReference type="Rhea" id="RHEA-COMP:14739"/>
        <dbReference type="ChEBI" id="CHEBI:29917"/>
        <dbReference type="ChEBI" id="CHEBI:35235"/>
        <dbReference type="ChEBI" id="CHEBI:57972"/>
        <dbReference type="ChEBI" id="CHEBI:64428"/>
        <dbReference type="EC" id="2.8.1.7"/>
    </reaction>
</comment>
<keyword evidence="8" id="KW-0663">Pyridoxal phosphate</keyword>
<dbReference type="PANTHER" id="PTHR11601:SF34">
    <property type="entry name" value="CYSTEINE DESULFURASE"/>
    <property type="match status" value="1"/>
</dbReference>
<comment type="cofactor">
    <cofactor evidence="1 12">
        <name>pyridoxal 5'-phosphate</name>
        <dbReference type="ChEBI" id="CHEBI:597326"/>
    </cofactor>
</comment>
<dbReference type="EC" id="2.8.1.7" evidence="4"/>
<feature type="domain" description="Aminotransferase class V" evidence="13">
    <location>
        <begin position="6"/>
        <end position="362"/>
    </location>
</feature>
<accession>A0ABX7BAR5</accession>
<keyword evidence="9" id="KW-0408">Iron</keyword>
<dbReference type="Gene3D" id="1.10.260.50">
    <property type="match status" value="1"/>
</dbReference>
<dbReference type="Gene3D" id="3.90.1150.10">
    <property type="entry name" value="Aspartate Aminotransferase, domain 1"/>
    <property type="match status" value="1"/>
</dbReference>
<dbReference type="InterPro" id="IPR000192">
    <property type="entry name" value="Aminotrans_V_dom"/>
</dbReference>
<evidence type="ECO:0000256" key="9">
    <source>
        <dbReference type="ARBA" id="ARBA00023004"/>
    </source>
</evidence>
<dbReference type="RefSeq" id="WP_201078219.1">
    <property type="nucleotide sequence ID" value="NZ_CP067420.1"/>
</dbReference>
<evidence type="ECO:0000259" key="13">
    <source>
        <dbReference type="Pfam" id="PF00266"/>
    </source>
</evidence>
<dbReference type="InterPro" id="IPR015424">
    <property type="entry name" value="PyrdxlP-dep_Trfase"/>
</dbReference>
<evidence type="ECO:0000256" key="12">
    <source>
        <dbReference type="RuleBase" id="RU004504"/>
    </source>
</evidence>
<keyword evidence="15" id="KW-1185">Reference proteome</keyword>
<keyword evidence="7" id="KW-0479">Metal-binding</keyword>
<evidence type="ECO:0000256" key="6">
    <source>
        <dbReference type="ARBA" id="ARBA00022679"/>
    </source>
</evidence>
<keyword evidence="6" id="KW-0808">Transferase</keyword>
<dbReference type="InterPro" id="IPR015422">
    <property type="entry name" value="PyrdxlP-dep_Trfase_small"/>
</dbReference>
<dbReference type="Pfam" id="PF00266">
    <property type="entry name" value="Aminotran_5"/>
    <property type="match status" value="1"/>
</dbReference>
<evidence type="ECO:0000256" key="2">
    <source>
        <dbReference type="ARBA" id="ARBA00003120"/>
    </source>
</evidence>